<dbReference type="PANTHER" id="PTHR42648">
    <property type="entry name" value="TRANSPOSASE, PUTATIVE-RELATED"/>
    <property type="match status" value="1"/>
</dbReference>
<evidence type="ECO:0000256" key="4">
    <source>
        <dbReference type="SAM" id="Coils"/>
    </source>
</evidence>
<keyword evidence="1" id="KW-0645">Protease</keyword>
<feature type="region of interest" description="Disordered" evidence="5">
    <location>
        <begin position="435"/>
        <end position="454"/>
    </location>
</feature>
<feature type="domain" description="Integrase catalytic" evidence="7">
    <location>
        <begin position="1517"/>
        <end position="1685"/>
    </location>
</feature>
<dbReference type="EMBL" id="BQNB010017716">
    <property type="protein sequence ID" value="GJT66461.1"/>
    <property type="molecule type" value="Genomic_DNA"/>
</dbReference>
<dbReference type="InterPro" id="IPR001878">
    <property type="entry name" value="Znf_CCHC"/>
</dbReference>
<dbReference type="InterPro" id="IPR039537">
    <property type="entry name" value="Retrotran_Ty1/copia-like"/>
</dbReference>
<feature type="compositionally biased region" description="Low complexity" evidence="5">
    <location>
        <begin position="439"/>
        <end position="449"/>
    </location>
</feature>
<evidence type="ECO:0000256" key="3">
    <source>
        <dbReference type="PROSITE-ProRule" id="PRU00047"/>
    </source>
</evidence>
<proteinExistence type="predicted"/>
<dbReference type="SUPFAM" id="SSF53098">
    <property type="entry name" value="Ribonuclease H-like"/>
    <property type="match status" value="1"/>
</dbReference>
<evidence type="ECO:0000256" key="1">
    <source>
        <dbReference type="ARBA" id="ARBA00022670"/>
    </source>
</evidence>
<dbReference type="InterPro" id="IPR002885">
    <property type="entry name" value="PPR_rpt"/>
</dbReference>
<evidence type="ECO:0000259" key="7">
    <source>
        <dbReference type="PROSITE" id="PS50994"/>
    </source>
</evidence>
<feature type="compositionally biased region" description="Basic and acidic residues" evidence="5">
    <location>
        <begin position="594"/>
        <end position="617"/>
    </location>
</feature>
<gene>
    <name evidence="8" type="ORF">Tco_1017941</name>
</gene>
<dbReference type="InterPro" id="IPR057670">
    <property type="entry name" value="SH3_retrovirus"/>
</dbReference>
<feature type="region of interest" description="Disordered" evidence="5">
    <location>
        <begin position="1121"/>
        <end position="1140"/>
    </location>
</feature>
<dbReference type="InterPro" id="IPR012337">
    <property type="entry name" value="RNaseH-like_sf"/>
</dbReference>
<keyword evidence="2" id="KW-0677">Repeat</keyword>
<reference evidence="8" key="2">
    <citation type="submission" date="2022-01" db="EMBL/GenBank/DDBJ databases">
        <authorList>
            <person name="Yamashiro T."/>
            <person name="Shiraishi A."/>
            <person name="Satake H."/>
            <person name="Nakayama K."/>
        </authorList>
    </citation>
    <scope>NUCLEOTIDE SEQUENCE</scope>
</reference>
<dbReference type="Gene3D" id="1.25.40.10">
    <property type="entry name" value="Tetratricopeptide repeat domain"/>
    <property type="match status" value="1"/>
</dbReference>
<name>A0ABQ5FSX8_9ASTR</name>
<evidence type="ECO:0000256" key="2">
    <source>
        <dbReference type="ARBA" id="ARBA00022737"/>
    </source>
</evidence>
<dbReference type="Pfam" id="PF00665">
    <property type="entry name" value="rve"/>
    <property type="match status" value="1"/>
</dbReference>
<feature type="region of interest" description="Disordered" evidence="5">
    <location>
        <begin position="594"/>
        <end position="619"/>
    </location>
</feature>
<sequence>MASSACSSTQNPLRKLAKINYIDLTSNETSPQPSQLNPIVIIDTTLALTIPPLTSNQVTPMVEPFTSPLAPRALIFSTPLNTPIEPHPYLSSTNNTPPRSTNPFPQSIVITHSDSLLKPFDVFKLLESLIPLIQSRCGKLDIARELFKGLVVKGLKPTSLTYTTMISGFCAEGYLKSKCYDDVEMLLHKIEEGNHRLYDLTLSLLHGSVHKAVNACKGILRGVHSKRIAKHELDRVRFLRCNRGINVLCGFGLLSIPYAVREGGWPGLETYLDIGQAAFGTTGRLIISIIMFRLELEVSDDTIEVVVVMFDETARSLDEDEHSALPHALANIMDCFGRRGSRAVDALSDPRAPVFKRLSKHPSVSTPSKPAGEKKHKRVDLEDSDTKVSFVATTQAKSGECGCPSDKRKNKSYDTWTKNYDWSYQAEEGPTDFALMAHSSSGSSSSSSSDTEREALNKSNLEIIGYQIGLESLEARIAVHEKDEAVYEEDIAFLNAKEKTSLGYDSQMNESEVVHSMFNSKESDVDDSPLNDRFKTGEGFHAVPLSYTGNYVPPRPDLSFAGDNDSVFRPKSDQTKLKFTKINFVKSGENVKSVNKENKHRQVEYPRKSQSPRDNRRNWNGMMTQKLGNGFEFIKKAYFVCESFNHLIKDCDFHDNKMVEKLVLNNKGRVTGQREIKPVWNNAQRVNNQNKLTHPYPKRNFVPTTVAIKSGQVLVNAAKQSSLRAAASISTTRHVNTDAPKPKVNDALPTIYSYFKAYSPVRRAFNQKSAAKTNNFNEKLNTVRFNNVTTTGPKTVVSTAKENKDNAVKSSACWIWRPKGNVIDHFSKDSGSYTPKRFDYGNPQYTLQDQRFFDNGCSRHMTGNKFYLSDYQEINGGFVAFGRSPKGGKITRKGKIKTEKLDFQDVYFVKELKFNLFSVSQMRDKKNSVLFTEIECLVLSPEFKLLDESQVLVKVLRQNNMYSFNLNHVVPSGGGNTIYTDHIDLRLGGNVAKVTAIEESNDLTSLSLDELIGNLKVYEMIIKKDFEIVKAKEERRSLALKAKKESSDEECSTSGSEDKEYAMAVRDFKKFFKRRGRFVRQPRNDKNTFQRGRDDKKDKGERKCFRCGYLNHLIGECPKPQRDKNQRAFVGGSWSDRGEEDDEKIKDEACLVAQVPNEVCSDSSYFSDENSSIDDLVLDNEYDKLCKMSLKIITKNKRLKATRNSLEKELNELKEKLSTLEKNKGVDLECTKCQLLKIKNEKLKEEAIRLTKFEKSTHCLNEMLSNQKPSGEKSGLGFNSFEASSSGTKEIKFVKAQKKVSSDGGPINMGGPLSVQAAPKAIMGPPPAVTPGSEKSVSFQKSILGPRPKHIIVNNFKVHVASDDEICLGVDLEPDEWIKDSGCSKHMTDNVEHVDNLGFNLLSIGKIYDNKCRVTFSEHDSEITKDGKVIGRGIMKKGLYVLKLGNKPKDKICLATINKNSTLWNRRLGHANMRLIQSLASKELVRNLPKLKFDQHFCDACKIGKQAHASHKAKNIVSTTRCLELLQIELFGPSAVRSYGGNRYTLVIVDDYSMYTWTRFLKDKTEAFDQFEIFSKKIQNQLGCTIVSIRTDHDREFDNEMQFRKFCNDNGVTHNFLAPRTPQSNGVVERKNWTLQEMSRTMLNEQSLPQKFWCNAVDTSTYILNRILIRAILGKTHYELLRGYSQNSKAYIILNKHTRKFEESLNVTFDETPPPSKTSPLVDDDLDEEEAIKVTEKKNLENDIEDETLEIDEIVNIKESRNHPLENVIGNLNQRTLRSQAQNQSNFFYFISTIEPKNVNESLADESWIIAMQEELNQFIANDVWELVPQPRNMTIIGTKWVFRNNLDENGIVSRNIEDSKPIKTPMSSDTKLMKDKECESVDSTKYRGMIGTMHLGLWYPKGIGIETVVYADSDHAGDYLDRKSTSDVVEKLMESMRMKEGPLVDGVLEGALGALGDEFGSLGDGVLCHLGLNPQTIVLET</sequence>
<keyword evidence="3" id="KW-0862">Zinc</keyword>
<comment type="caution">
    <text evidence="8">The sequence shown here is derived from an EMBL/GenBank/DDBJ whole genome shotgun (WGS) entry which is preliminary data.</text>
</comment>
<keyword evidence="4" id="KW-0175">Coiled coil</keyword>
<dbReference type="InterPro" id="IPR011990">
    <property type="entry name" value="TPR-like_helical_dom_sf"/>
</dbReference>
<keyword evidence="9" id="KW-1185">Reference proteome</keyword>
<feature type="domain" description="CCHC-type" evidence="6">
    <location>
        <begin position="1102"/>
        <end position="1119"/>
    </location>
</feature>
<evidence type="ECO:0000259" key="6">
    <source>
        <dbReference type="PROSITE" id="PS50158"/>
    </source>
</evidence>
<evidence type="ECO:0000313" key="8">
    <source>
        <dbReference type="EMBL" id="GJT66461.1"/>
    </source>
</evidence>
<evidence type="ECO:0000313" key="9">
    <source>
        <dbReference type="Proteomes" id="UP001151760"/>
    </source>
</evidence>
<dbReference type="Pfam" id="PF25597">
    <property type="entry name" value="SH3_retrovirus"/>
    <property type="match status" value="1"/>
</dbReference>
<dbReference type="SUPFAM" id="SSF57756">
    <property type="entry name" value="Retrovirus zinc finger-like domains"/>
    <property type="match status" value="1"/>
</dbReference>
<dbReference type="Gene3D" id="3.30.420.10">
    <property type="entry name" value="Ribonuclease H-like superfamily/Ribonuclease H"/>
    <property type="match status" value="1"/>
</dbReference>
<dbReference type="InterPro" id="IPR036875">
    <property type="entry name" value="Znf_CCHC_sf"/>
</dbReference>
<dbReference type="InterPro" id="IPR054722">
    <property type="entry name" value="PolX-like_BBD"/>
</dbReference>
<accession>A0ABQ5FSX8</accession>
<dbReference type="Pfam" id="PF13976">
    <property type="entry name" value="gag_pre-integrs"/>
    <property type="match status" value="1"/>
</dbReference>
<dbReference type="Proteomes" id="UP001151760">
    <property type="component" value="Unassembled WGS sequence"/>
</dbReference>
<dbReference type="Pfam" id="PF12854">
    <property type="entry name" value="PPR_1"/>
    <property type="match status" value="1"/>
</dbReference>
<keyword evidence="3" id="KW-0479">Metal-binding</keyword>
<feature type="coiled-coil region" evidence="4">
    <location>
        <begin position="1196"/>
        <end position="1223"/>
    </location>
</feature>
<keyword evidence="1" id="KW-0378">Hydrolase</keyword>
<dbReference type="PROSITE" id="PS50994">
    <property type="entry name" value="INTEGRASE"/>
    <property type="match status" value="1"/>
</dbReference>
<dbReference type="InterPro" id="IPR025724">
    <property type="entry name" value="GAG-pre-integrase_dom"/>
</dbReference>
<dbReference type="Pfam" id="PF22936">
    <property type="entry name" value="Pol_BBD"/>
    <property type="match status" value="1"/>
</dbReference>
<dbReference type="InterPro" id="IPR036397">
    <property type="entry name" value="RNaseH_sf"/>
</dbReference>
<dbReference type="PROSITE" id="PS50158">
    <property type="entry name" value="ZF_CCHC"/>
    <property type="match status" value="1"/>
</dbReference>
<dbReference type="InterPro" id="IPR001584">
    <property type="entry name" value="Integrase_cat-core"/>
</dbReference>
<keyword evidence="3" id="KW-0863">Zinc-finger</keyword>
<organism evidence="8 9">
    <name type="scientific">Tanacetum coccineum</name>
    <dbReference type="NCBI Taxonomy" id="301880"/>
    <lineage>
        <taxon>Eukaryota</taxon>
        <taxon>Viridiplantae</taxon>
        <taxon>Streptophyta</taxon>
        <taxon>Embryophyta</taxon>
        <taxon>Tracheophyta</taxon>
        <taxon>Spermatophyta</taxon>
        <taxon>Magnoliopsida</taxon>
        <taxon>eudicotyledons</taxon>
        <taxon>Gunneridae</taxon>
        <taxon>Pentapetalae</taxon>
        <taxon>asterids</taxon>
        <taxon>campanulids</taxon>
        <taxon>Asterales</taxon>
        <taxon>Asteraceae</taxon>
        <taxon>Asteroideae</taxon>
        <taxon>Anthemideae</taxon>
        <taxon>Anthemidinae</taxon>
        <taxon>Tanacetum</taxon>
    </lineage>
</organism>
<dbReference type="PANTHER" id="PTHR42648:SF21">
    <property type="entry name" value="CYSTEINE-RICH RLK (RECEPTOR-LIKE PROTEIN KINASE) 8"/>
    <property type="match status" value="1"/>
</dbReference>
<protein>
    <submittedName>
        <fullName evidence="8">Retrovirus-related pol polyprotein from transposon TNT 1-94</fullName>
    </submittedName>
</protein>
<reference evidence="8" key="1">
    <citation type="journal article" date="2022" name="Int. J. Mol. Sci.">
        <title>Draft Genome of Tanacetum Coccineum: Genomic Comparison of Closely Related Tanacetum-Family Plants.</title>
        <authorList>
            <person name="Yamashiro T."/>
            <person name="Shiraishi A."/>
            <person name="Nakayama K."/>
            <person name="Satake H."/>
        </authorList>
    </citation>
    <scope>NUCLEOTIDE SEQUENCE</scope>
</reference>
<feature type="region of interest" description="Disordered" evidence="5">
    <location>
        <begin position="358"/>
        <end position="380"/>
    </location>
</feature>
<evidence type="ECO:0000256" key="5">
    <source>
        <dbReference type="SAM" id="MobiDB-lite"/>
    </source>
</evidence>